<protein>
    <submittedName>
        <fullName evidence="1">Uncharacterized protein</fullName>
    </submittedName>
</protein>
<accession>A0A8H4RBT0</accession>
<evidence type="ECO:0000313" key="2">
    <source>
        <dbReference type="Proteomes" id="UP000566819"/>
    </source>
</evidence>
<dbReference type="OrthoDB" id="10482941at2759"/>
<dbReference type="AlphaFoldDB" id="A0A8H4RBT0"/>
<dbReference type="EMBL" id="JAAMPI010001009">
    <property type="protein sequence ID" value="KAF4627212.1"/>
    <property type="molecule type" value="Genomic_DNA"/>
</dbReference>
<sequence>MCKAMEDQASSRICRLGQKEIQIVIKFMLDGSWDDERMEKLASKALPDFYANITESDELRLNLKAEERKNLSKIKMRVAEVLGEQMGGPAKRSGIASLPFQYFCLQHFKCFCNCEIL</sequence>
<organism evidence="1 2">
    <name type="scientific">Cudoniella acicularis</name>
    <dbReference type="NCBI Taxonomy" id="354080"/>
    <lineage>
        <taxon>Eukaryota</taxon>
        <taxon>Fungi</taxon>
        <taxon>Dikarya</taxon>
        <taxon>Ascomycota</taxon>
        <taxon>Pezizomycotina</taxon>
        <taxon>Leotiomycetes</taxon>
        <taxon>Helotiales</taxon>
        <taxon>Tricladiaceae</taxon>
        <taxon>Cudoniella</taxon>
    </lineage>
</organism>
<comment type="caution">
    <text evidence="1">The sequence shown here is derived from an EMBL/GenBank/DDBJ whole genome shotgun (WGS) entry which is preliminary data.</text>
</comment>
<name>A0A8H4RBT0_9HELO</name>
<proteinExistence type="predicted"/>
<gene>
    <name evidence="1" type="ORF">G7Y89_g10944</name>
</gene>
<evidence type="ECO:0000313" key="1">
    <source>
        <dbReference type="EMBL" id="KAF4627212.1"/>
    </source>
</evidence>
<reference evidence="1 2" key="1">
    <citation type="submission" date="2020-03" db="EMBL/GenBank/DDBJ databases">
        <title>Draft Genome Sequence of Cudoniella acicularis.</title>
        <authorList>
            <person name="Buettner E."/>
            <person name="Kellner H."/>
        </authorList>
    </citation>
    <scope>NUCLEOTIDE SEQUENCE [LARGE SCALE GENOMIC DNA]</scope>
    <source>
        <strain evidence="1 2">DSM 108380</strain>
    </source>
</reference>
<keyword evidence="2" id="KW-1185">Reference proteome</keyword>
<dbReference type="Proteomes" id="UP000566819">
    <property type="component" value="Unassembled WGS sequence"/>
</dbReference>